<name>B9Y787_9FIRM</name>
<reference evidence="1 2" key="1">
    <citation type="submission" date="2008-12" db="EMBL/GenBank/DDBJ databases">
        <authorList>
            <person name="Fulton L."/>
            <person name="Clifton S."/>
            <person name="Fulton B."/>
            <person name="Xu J."/>
            <person name="Minx P."/>
            <person name="Pepin K.H."/>
            <person name="Johnson M."/>
            <person name="Bhonagiri V."/>
            <person name="Nash W.E."/>
            <person name="Mardis E.R."/>
            <person name="Wilson R.K."/>
        </authorList>
    </citation>
    <scope>NUCLEOTIDE SEQUENCE [LARGE SCALE GENOMIC DNA]</scope>
    <source>
        <strain evidence="1 2">DSM 12042</strain>
    </source>
</reference>
<dbReference type="Proteomes" id="UP000005950">
    <property type="component" value="Unassembled WGS sequence"/>
</dbReference>
<evidence type="ECO:0008006" key="3">
    <source>
        <dbReference type="Google" id="ProtNLM"/>
    </source>
</evidence>
<dbReference type="OrthoDB" id="1769531at2"/>
<evidence type="ECO:0000313" key="1">
    <source>
        <dbReference type="EMBL" id="EEF68139.1"/>
    </source>
</evidence>
<dbReference type="eggNOG" id="ENOG5030ZEE">
    <property type="taxonomic scope" value="Bacteria"/>
</dbReference>
<proteinExistence type="predicted"/>
<evidence type="ECO:0000313" key="2">
    <source>
        <dbReference type="Proteomes" id="UP000005950"/>
    </source>
</evidence>
<dbReference type="AlphaFoldDB" id="B9Y787"/>
<organism evidence="1 2">
    <name type="scientific">Holdemania filiformis DSM 12042</name>
    <dbReference type="NCBI Taxonomy" id="545696"/>
    <lineage>
        <taxon>Bacteria</taxon>
        <taxon>Bacillati</taxon>
        <taxon>Bacillota</taxon>
        <taxon>Erysipelotrichia</taxon>
        <taxon>Erysipelotrichales</taxon>
        <taxon>Erysipelotrichaceae</taxon>
        <taxon>Holdemania</taxon>
    </lineage>
</organism>
<dbReference type="RefSeq" id="WP_006058872.1">
    <property type="nucleotide sequence ID" value="NZ_GG657556.1"/>
</dbReference>
<dbReference type="STRING" id="545696.HOLDEFILI_01682"/>
<comment type="caution">
    <text evidence="1">The sequence shown here is derived from an EMBL/GenBank/DDBJ whole genome shotgun (WGS) entry which is preliminary data.</text>
</comment>
<sequence>MRKRLPVFSAQYTIGIICEGDEEYDYIEKLKSLNVWNAQYRVMAFNALGNGNIPARYQDKYQNNVCDALFIFCDTDRKPYEQYEEIKAKINNFHGQSDAAENVVIFGNPCTMQIILMHWGQFNLPSHRKDKNAPLIEQCTGIKGYKAKEEQRRQLFSLINRDNYIRMKEYVAQLSQDDRQKNSSNFIKLLNNLHCEDGRWIQEFNEKLEC</sequence>
<dbReference type="EMBL" id="ACCF01000094">
    <property type="protein sequence ID" value="EEF68139.1"/>
    <property type="molecule type" value="Genomic_DNA"/>
</dbReference>
<gene>
    <name evidence="1" type="ORF">HOLDEFILI_01682</name>
</gene>
<protein>
    <recommendedName>
        <fullName evidence="3">RloB-like protein</fullName>
    </recommendedName>
</protein>
<reference evidence="1 2" key="2">
    <citation type="submission" date="2009-02" db="EMBL/GenBank/DDBJ databases">
        <title>Draft genome sequence of Holdemania filiformis DSM 12042.</title>
        <authorList>
            <person name="Sudarsanam P."/>
            <person name="Ley R."/>
            <person name="Guruge J."/>
            <person name="Turnbaugh P.J."/>
            <person name="Mahowald M."/>
            <person name="Liep D."/>
            <person name="Gordon J."/>
        </authorList>
    </citation>
    <scope>NUCLEOTIDE SEQUENCE [LARGE SCALE GENOMIC DNA]</scope>
    <source>
        <strain evidence="1 2">DSM 12042</strain>
    </source>
</reference>
<dbReference type="HOGENOM" id="CLU_111038_0_0_9"/>
<accession>B9Y787</accession>